<dbReference type="EMBL" id="JARK01001723">
    <property type="protein sequence ID" value="EYB81306.1"/>
    <property type="molecule type" value="Genomic_DNA"/>
</dbReference>
<dbReference type="AlphaFoldDB" id="A0A016RSL9"/>
<sequence>MRNLWTVVRPSCTRIGGICSMQEKRKGIMDNDLSTFAHDKMGFHQCASADDCGFSWTSVSSNVHKTKWNLVNVQKECGCG</sequence>
<comment type="caution">
    <text evidence="1">The sequence shown here is derived from an EMBL/GenBank/DDBJ whole genome shotgun (WGS) entry which is preliminary data.</text>
</comment>
<name>A0A016RSL9_9BILA</name>
<keyword evidence="2" id="KW-1185">Reference proteome</keyword>
<accession>A0A016RSL9</accession>
<proteinExistence type="predicted"/>
<gene>
    <name evidence="1" type="primary">Acey_s0387.g471</name>
    <name evidence="1" type="ORF">Y032_0387g471</name>
</gene>
<dbReference type="Proteomes" id="UP000024635">
    <property type="component" value="Unassembled WGS sequence"/>
</dbReference>
<organism evidence="1 2">
    <name type="scientific">Ancylostoma ceylanicum</name>
    <dbReference type="NCBI Taxonomy" id="53326"/>
    <lineage>
        <taxon>Eukaryota</taxon>
        <taxon>Metazoa</taxon>
        <taxon>Ecdysozoa</taxon>
        <taxon>Nematoda</taxon>
        <taxon>Chromadorea</taxon>
        <taxon>Rhabditida</taxon>
        <taxon>Rhabditina</taxon>
        <taxon>Rhabditomorpha</taxon>
        <taxon>Strongyloidea</taxon>
        <taxon>Ancylostomatidae</taxon>
        <taxon>Ancylostomatinae</taxon>
        <taxon>Ancylostoma</taxon>
    </lineage>
</organism>
<evidence type="ECO:0000313" key="2">
    <source>
        <dbReference type="Proteomes" id="UP000024635"/>
    </source>
</evidence>
<reference evidence="2" key="1">
    <citation type="journal article" date="2015" name="Nat. Genet.">
        <title>The genome and transcriptome of the zoonotic hookworm Ancylostoma ceylanicum identify infection-specific gene families.</title>
        <authorList>
            <person name="Schwarz E.M."/>
            <person name="Hu Y."/>
            <person name="Antoshechkin I."/>
            <person name="Miller M.M."/>
            <person name="Sternberg P.W."/>
            <person name="Aroian R.V."/>
        </authorList>
    </citation>
    <scope>NUCLEOTIDE SEQUENCE</scope>
    <source>
        <strain evidence="2">HY135</strain>
    </source>
</reference>
<protein>
    <submittedName>
        <fullName evidence="1">Uncharacterized protein</fullName>
    </submittedName>
</protein>
<evidence type="ECO:0000313" key="1">
    <source>
        <dbReference type="EMBL" id="EYB81306.1"/>
    </source>
</evidence>